<keyword evidence="10" id="KW-1185">Reference proteome</keyword>
<dbReference type="SFLD" id="SFLDF00010">
    <property type="entry name" value="dipeptide_epimerase"/>
    <property type="match status" value="1"/>
</dbReference>
<organism evidence="9 10">
    <name type="scientific">Pseudooceanicola sediminis</name>
    <dbReference type="NCBI Taxonomy" id="2211117"/>
    <lineage>
        <taxon>Bacteria</taxon>
        <taxon>Pseudomonadati</taxon>
        <taxon>Pseudomonadota</taxon>
        <taxon>Alphaproteobacteria</taxon>
        <taxon>Rhodobacterales</taxon>
        <taxon>Paracoccaceae</taxon>
        <taxon>Pseudooceanicola</taxon>
    </lineage>
</organism>
<dbReference type="SUPFAM" id="SSF51604">
    <property type="entry name" value="Enolase C-terminal domain-like"/>
    <property type="match status" value="1"/>
</dbReference>
<evidence type="ECO:0000256" key="4">
    <source>
        <dbReference type="ARBA" id="ARBA00023235"/>
    </source>
</evidence>
<dbReference type="SFLD" id="SFLDG00180">
    <property type="entry name" value="muconate_cycloisomerase"/>
    <property type="match status" value="1"/>
</dbReference>
<keyword evidence="4 7" id="KW-0413">Isomerase</keyword>
<reference evidence="9 10" key="1">
    <citation type="submission" date="2018-08" db="EMBL/GenBank/DDBJ databases">
        <title>Pseudooceanicola sediminis CY03 in the family Rhodobacteracea.</title>
        <authorList>
            <person name="Zhang Y.-J."/>
        </authorList>
    </citation>
    <scope>NUCLEOTIDE SEQUENCE [LARGE SCALE GENOMIC DNA]</scope>
    <source>
        <strain evidence="9 10">CY03</strain>
    </source>
</reference>
<dbReference type="Proteomes" id="UP000265848">
    <property type="component" value="Unassembled WGS sequence"/>
</dbReference>
<dbReference type="InterPro" id="IPR029065">
    <property type="entry name" value="Enolase_C-like"/>
</dbReference>
<dbReference type="InterPro" id="IPR013341">
    <property type="entry name" value="Mandelate_racemase_N_dom"/>
</dbReference>
<dbReference type="AlphaFoldDB" id="A0A399J3W3"/>
<feature type="binding site" evidence="6">
    <location>
        <position position="169"/>
    </location>
    <ligand>
        <name>Mg(2+)</name>
        <dbReference type="ChEBI" id="CHEBI:18420"/>
    </ligand>
</feature>
<comment type="similarity">
    <text evidence="1 7">Belongs to the mandelate racemase/muconate lactonizing enzyme family.</text>
</comment>
<dbReference type="CDD" id="cd03319">
    <property type="entry name" value="L-Ala-DL-Glu_epimerase"/>
    <property type="match status" value="1"/>
</dbReference>
<feature type="domain" description="Mandelate racemase/muconate lactonizing enzyme C-terminal" evidence="8">
    <location>
        <begin position="125"/>
        <end position="216"/>
    </location>
</feature>
<dbReference type="SMART" id="SM00922">
    <property type="entry name" value="MR_MLE"/>
    <property type="match status" value="1"/>
</dbReference>
<dbReference type="EMBL" id="QWJJ01000015">
    <property type="protein sequence ID" value="RII37646.1"/>
    <property type="molecule type" value="Genomic_DNA"/>
</dbReference>
<dbReference type="GO" id="GO:0046872">
    <property type="term" value="F:metal ion binding"/>
    <property type="evidence" value="ECO:0007669"/>
    <property type="project" value="UniProtKB-KW"/>
</dbReference>
<dbReference type="SFLD" id="SFLDS00001">
    <property type="entry name" value="Enolase"/>
    <property type="match status" value="1"/>
</dbReference>
<evidence type="ECO:0000256" key="1">
    <source>
        <dbReference type="ARBA" id="ARBA00008031"/>
    </source>
</evidence>
<evidence type="ECO:0000313" key="10">
    <source>
        <dbReference type="Proteomes" id="UP000265848"/>
    </source>
</evidence>
<feature type="binding site" evidence="6">
    <location>
        <position position="218"/>
    </location>
    <ligand>
        <name>Mg(2+)</name>
        <dbReference type="ChEBI" id="CHEBI:18420"/>
    </ligand>
</feature>
<dbReference type="Pfam" id="PF13378">
    <property type="entry name" value="MR_MLE_C"/>
    <property type="match status" value="1"/>
</dbReference>
<evidence type="ECO:0000256" key="3">
    <source>
        <dbReference type="ARBA" id="ARBA00022842"/>
    </source>
</evidence>
<dbReference type="OrthoDB" id="9782675at2"/>
<dbReference type="Pfam" id="PF02746">
    <property type="entry name" value="MR_MLE_N"/>
    <property type="match status" value="1"/>
</dbReference>
<feature type="binding site" evidence="6">
    <location>
        <position position="195"/>
    </location>
    <ligand>
        <name>Mg(2+)</name>
        <dbReference type="ChEBI" id="CHEBI:18420"/>
    </ligand>
</feature>
<feature type="active site" description="Proton acceptor; specific for (R)-substrate epimerization" evidence="5">
    <location>
        <position position="144"/>
    </location>
</feature>
<comment type="caution">
    <text evidence="9">The sequence shown here is derived from an EMBL/GenBank/DDBJ whole genome shotgun (WGS) entry which is preliminary data.</text>
</comment>
<name>A0A399J3W3_9RHOB</name>
<dbReference type="InterPro" id="IPR034603">
    <property type="entry name" value="Dipeptide_epimerase"/>
</dbReference>
<keyword evidence="2 6" id="KW-0479">Metal-binding</keyword>
<gene>
    <name evidence="9" type="ORF">DL237_16055</name>
</gene>
<evidence type="ECO:0000259" key="8">
    <source>
        <dbReference type="SMART" id="SM00922"/>
    </source>
</evidence>
<evidence type="ECO:0000256" key="2">
    <source>
        <dbReference type="ARBA" id="ARBA00022723"/>
    </source>
</evidence>
<dbReference type="RefSeq" id="WP_119400108.1">
    <property type="nucleotide sequence ID" value="NZ_QWJJ01000015.1"/>
</dbReference>
<keyword evidence="3 6" id="KW-0460">Magnesium</keyword>
<dbReference type="EC" id="5.1.1.-" evidence="7"/>
<proteinExistence type="inferred from homology"/>
<evidence type="ECO:0000313" key="9">
    <source>
        <dbReference type="EMBL" id="RII37646.1"/>
    </source>
</evidence>
<dbReference type="InterPro" id="IPR034593">
    <property type="entry name" value="DgoD-like"/>
</dbReference>
<dbReference type="PANTHER" id="PTHR48080:SF3">
    <property type="entry name" value="ENOLASE SUPERFAMILY MEMBER DDB_G0284701"/>
    <property type="match status" value="1"/>
</dbReference>
<dbReference type="InterPro" id="IPR029017">
    <property type="entry name" value="Enolase-like_N"/>
</dbReference>
<dbReference type="SUPFAM" id="SSF54826">
    <property type="entry name" value="Enolase N-terminal domain-like"/>
    <property type="match status" value="1"/>
</dbReference>
<comment type="cofactor">
    <cofactor evidence="6 7">
        <name>Mg(2+)</name>
        <dbReference type="ChEBI" id="CHEBI:18420"/>
    </cofactor>
    <text evidence="6 7">Binds 1 Mg(2+) ion per subunit.</text>
</comment>
<evidence type="ECO:0000256" key="7">
    <source>
        <dbReference type="RuleBase" id="RU366006"/>
    </source>
</evidence>
<dbReference type="InterPro" id="IPR013342">
    <property type="entry name" value="Mandelate_racemase_C"/>
</dbReference>
<evidence type="ECO:0000256" key="6">
    <source>
        <dbReference type="PIRSR" id="PIRSR634603-3"/>
    </source>
</evidence>
<accession>A0A399J3W3</accession>
<dbReference type="Gene3D" id="3.20.20.120">
    <property type="entry name" value="Enolase-like C-terminal domain"/>
    <property type="match status" value="1"/>
</dbReference>
<dbReference type="NCBIfam" id="NF042940">
    <property type="entry name" value="racemase_DgcA"/>
    <property type="match status" value="1"/>
</dbReference>
<protein>
    <recommendedName>
        <fullName evidence="7">Dipeptide epimerase</fullName>
        <ecNumber evidence="7">5.1.1.-</ecNumber>
    </recommendedName>
</protein>
<dbReference type="InterPro" id="IPR036849">
    <property type="entry name" value="Enolase-like_C_sf"/>
</dbReference>
<dbReference type="Gene3D" id="3.30.390.10">
    <property type="entry name" value="Enolase-like, N-terminal domain"/>
    <property type="match status" value="1"/>
</dbReference>
<dbReference type="PANTHER" id="PTHR48080">
    <property type="entry name" value="D-GALACTONATE DEHYDRATASE-RELATED"/>
    <property type="match status" value="1"/>
</dbReference>
<sequence length="321" mass="34413">MQIDVTRDKFPLAQVFRISRGARTEAEVLTVTLRDGDVVGRGECVPYARYDETLASVEAQIAALPRDITRKGLQDLLEPGAARNAVDCALWDLEAKRAGKPVWELAGLSAPRPEITAYTLSLDAPAAMEAQAAKNAYRPLLKIKLGTPDDMPRLEAVRRGAPQSRIIIDANEGWSAEVYADLSPHLIRLGVTLVEQPLPAGLDDALIGMERPVPVCADESCHDRASLPKLKGKYDVVNIKLDKTGGLTEALALREAALAQGYGVMVGCMVGSSLAMAPAVLVAQGALVTDLDGPLLMAQDREVPLHYDEAGVHPATPDLWG</sequence>
<dbReference type="GO" id="GO:0016855">
    <property type="term" value="F:racemase and epimerase activity, acting on amino acids and derivatives"/>
    <property type="evidence" value="ECO:0007669"/>
    <property type="project" value="UniProtKB-UniRule"/>
</dbReference>
<feature type="active site" description="Proton acceptor; specific for (S)-substrate epimerization" evidence="5">
    <location>
        <position position="240"/>
    </location>
</feature>
<evidence type="ECO:0000256" key="5">
    <source>
        <dbReference type="PIRSR" id="PIRSR634603-1"/>
    </source>
</evidence>